<dbReference type="RefSeq" id="WP_101330919.1">
    <property type="nucleotide sequence ID" value="NZ_PJNH01000001.1"/>
</dbReference>
<organism evidence="1 2">
    <name type="scientific">Halalkalibacillus sediminis</name>
    <dbReference type="NCBI Taxonomy" id="2018042"/>
    <lineage>
        <taxon>Bacteria</taxon>
        <taxon>Bacillati</taxon>
        <taxon>Bacillota</taxon>
        <taxon>Bacilli</taxon>
        <taxon>Bacillales</taxon>
        <taxon>Bacillaceae</taxon>
        <taxon>Halalkalibacillus</taxon>
    </lineage>
</organism>
<dbReference type="AlphaFoldDB" id="A0A2I0QXX3"/>
<name>A0A2I0QXX3_9BACI</name>
<keyword evidence="2" id="KW-1185">Reference proteome</keyword>
<gene>
    <name evidence="1" type="ORF">CEY16_05355</name>
</gene>
<sequence length="140" mass="16369">MVNFNDSLPNKNSGIPESIRNISRLQNENIRKIQEASRRKAEYDQEVLDTLKGIEKNTASLPAIFEVLMDSREDHQEMMRLVQDLFEISQSGTVEEADSKYRKFMQRTSQIVKDAENMQKLSQWGMVAWEMVKKKLNGEW</sequence>
<reference evidence="1 2" key="1">
    <citation type="submission" date="2017-06" db="EMBL/GenBank/DDBJ databases">
        <title>the draft geome sequence of Illustriluteabacillus marina B3227.</title>
        <authorList>
            <person name="He R.-H."/>
            <person name="Du Z.-J."/>
        </authorList>
    </citation>
    <scope>NUCLEOTIDE SEQUENCE [LARGE SCALE GENOMIC DNA]</scope>
    <source>
        <strain evidence="1 2">B3227</strain>
    </source>
</reference>
<comment type="caution">
    <text evidence="1">The sequence shown here is derived from an EMBL/GenBank/DDBJ whole genome shotgun (WGS) entry which is preliminary data.</text>
</comment>
<dbReference type="EMBL" id="PJNH01000001">
    <property type="protein sequence ID" value="PKR79175.1"/>
    <property type="molecule type" value="Genomic_DNA"/>
</dbReference>
<accession>A0A2I0QXX3</accession>
<evidence type="ECO:0000313" key="1">
    <source>
        <dbReference type="EMBL" id="PKR79175.1"/>
    </source>
</evidence>
<protein>
    <submittedName>
        <fullName evidence="1">Uncharacterized protein</fullName>
    </submittedName>
</protein>
<dbReference type="OrthoDB" id="9934745at2"/>
<proteinExistence type="predicted"/>
<dbReference type="Proteomes" id="UP000243524">
    <property type="component" value="Unassembled WGS sequence"/>
</dbReference>
<evidence type="ECO:0000313" key="2">
    <source>
        <dbReference type="Proteomes" id="UP000243524"/>
    </source>
</evidence>